<dbReference type="Gene3D" id="3.40.50.1820">
    <property type="entry name" value="alpha/beta hydrolase"/>
    <property type="match status" value="1"/>
</dbReference>
<evidence type="ECO:0000256" key="1">
    <source>
        <dbReference type="ARBA" id="ARBA00010515"/>
    </source>
</evidence>
<reference evidence="4 5" key="1">
    <citation type="journal article" date="2023" name="Hortic Res">
        <title>Pangenome of water caltrop reveals structural variations and asymmetric subgenome divergence after allopolyploidization.</title>
        <authorList>
            <person name="Zhang X."/>
            <person name="Chen Y."/>
            <person name="Wang L."/>
            <person name="Yuan Y."/>
            <person name="Fang M."/>
            <person name="Shi L."/>
            <person name="Lu R."/>
            <person name="Comes H.P."/>
            <person name="Ma Y."/>
            <person name="Chen Y."/>
            <person name="Huang G."/>
            <person name="Zhou Y."/>
            <person name="Zheng Z."/>
            <person name="Qiu Y."/>
        </authorList>
    </citation>
    <scope>NUCLEOTIDE SEQUENCE [LARGE SCALE GENOMIC DNA]</scope>
    <source>
        <tissue evidence="4">Roots</tissue>
    </source>
</reference>
<dbReference type="InterPro" id="IPR033140">
    <property type="entry name" value="Lipase_GDXG_put_SER_AS"/>
</dbReference>
<dbReference type="InterPro" id="IPR050466">
    <property type="entry name" value="Carboxylest/Gibb_receptor"/>
</dbReference>
<name>A0AAN7LAT9_9MYRT</name>
<dbReference type="EMBL" id="JAXIOK010000002">
    <property type="protein sequence ID" value="KAK4777726.1"/>
    <property type="molecule type" value="Genomic_DNA"/>
</dbReference>
<evidence type="ECO:0000259" key="3">
    <source>
        <dbReference type="Pfam" id="PF07859"/>
    </source>
</evidence>
<dbReference type="AlphaFoldDB" id="A0AAN7LAT9"/>
<keyword evidence="5" id="KW-1185">Reference proteome</keyword>
<dbReference type="PANTHER" id="PTHR23024">
    <property type="entry name" value="ARYLACETAMIDE DEACETYLASE"/>
    <property type="match status" value="1"/>
</dbReference>
<dbReference type="GO" id="GO:0016787">
    <property type="term" value="F:hydrolase activity"/>
    <property type="evidence" value="ECO:0007669"/>
    <property type="project" value="InterPro"/>
</dbReference>
<dbReference type="Proteomes" id="UP001345219">
    <property type="component" value="Chromosome 14"/>
</dbReference>
<evidence type="ECO:0000313" key="4">
    <source>
        <dbReference type="EMBL" id="KAK4777726.1"/>
    </source>
</evidence>
<dbReference type="PROSITE" id="PS01174">
    <property type="entry name" value="LIPASE_GDXG_SER"/>
    <property type="match status" value="1"/>
</dbReference>
<feature type="active site" evidence="2">
    <location>
        <position position="193"/>
    </location>
</feature>
<dbReference type="SUPFAM" id="SSF53474">
    <property type="entry name" value="alpha/beta-Hydrolases"/>
    <property type="match status" value="1"/>
</dbReference>
<feature type="domain" description="Alpha/beta hydrolase fold-3" evidence="3">
    <location>
        <begin position="103"/>
        <end position="337"/>
    </location>
</feature>
<evidence type="ECO:0000313" key="5">
    <source>
        <dbReference type="Proteomes" id="UP001345219"/>
    </source>
</evidence>
<sequence length="365" mass="40483">MMTQRRPPPTVTLAPTTALCIANEPHQSHGPVAAEIEGLIRVFKDGFVERPPIVPCVSSSLSHRVGVVSQDTMIDRFTDVWARFYVPALQGRPCSKFSKLPLVVYFHGGGFCVGSAAWSCYHEFLARLTLKANVCIASVNYRLAPENRLPAAYEDGFLVLKWLKQQALLSRSSPEQCWRGRCDFSRVFLAGDSAGANIAHNLGARLASSNGFEAMSMRPLGFMGTILVQPFFGGEERTGSEKNMVQPSRSPLSLATADTYWRLALPTGADRDHYWCNPVMAYGKGSKLEDTTLFPTLVCISEKDILLDRNLMFCRVLAEAGKMVEHVVYEGVGHAFQVLSKSDISQSRREEMISHIRSFISRQSI</sequence>
<gene>
    <name evidence="4" type="ORF">SAY87_017913</name>
</gene>
<dbReference type="Pfam" id="PF07859">
    <property type="entry name" value="Abhydrolase_3"/>
    <property type="match status" value="1"/>
</dbReference>
<comment type="caution">
    <text evidence="4">The sequence shown here is derived from an EMBL/GenBank/DDBJ whole genome shotgun (WGS) entry which is preliminary data.</text>
</comment>
<proteinExistence type="inferred from homology"/>
<organism evidence="4 5">
    <name type="scientific">Trapa incisa</name>
    <dbReference type="NCBI Taxonomy" id="236973"/>
    <lineage>
        <taxon>Eukaryota</taxon>
        <taxon>Viridiplantae</taxon>
        <taxon>Streptophyta</taxon>
        <taxon>Embryophyta</taxon>
        <taxon>Tracheophyta</taxon>
        <taxon>Spermatophyta</taxon>
        <taxon>Magnoliopsida</taxon>
        <taxon>eudicotyledons</taxon>
        <taxon>Gunneridae</taxon>
        <taxon>Pentapetalae</taxon>
        <taxon>rosids</taxon>
        <taxon>malvids</taxon>
        <taxon>Myrtales</taxon>
        <taxon>Lythraceae</taxon>
        <taxon>Trapa</taxon>
    </lineage>
</organism>
<comment type="similarity">
    <text evidence="1">Belongs to the 'GDXG' lipolytic enzyme family.</text>
</comment>
<accession>A0AAN7LAT9</accession>
<dbReference type="InterPro" id="IPR029058">
    <property type="entry name" value="AB_hydrolase_fold"/>
</dbReference>
<protein>
    <recommendedName>
        <fullName evidence="3">Alpha/beta hydrolase fold-3 domain-containing protein</fullName>
    </recommendedName>
</protein>
<dbReference type="InterPro" id="IPR013094">
    <property type="entry name" value="AB_hydrolase_3"/>
</dbReference>
<evidence type="ECO:0000256" key="2">
    <source>
        <dbReference type="PROSITE-ProRule" id="PRU10038"/>
    </source>
</evidence>
<dbReference type="PANTHER" id="PTHR23024:SF589">
    <property type="entry name" value="CARBOXYLESTERASE 17-RELATED"/>
    <property type="match status" value="1"/>
</dbReference>